<evidence type="ECO:0000259" key="2">
    <source>
        <dbReference type="Pfam" id="PF00535"/>
    </source>
</evidence>
<proteinExistence type="predicted"/>
<gene>
    <name evidence="3" type="ORF">GCM10009066_09340</name>
</gene>
<dbReference type="InterPro" id="IPR001173">
    <property type="entry name" value="Glyco_trans_2-like"/>
</dbReference>
<keyword evidence="4" id="KW-1185">Reference proteome</keyword>
<protein>
    <recommendedName>
        <fullName evidence="2">Glycosyltransferase 2-like domain-containing protein</fullName>
    </recommendedName>
</protein>
<feature type="domain" description="Glycosyltransferase 2-like" evidence="2">
    <location>
        <begin position="9"/>
        <end position="120"/>
    </location>
</feature>
<dbReference type="Proteomes" id="UP001500837">
    <property type="component" value="Unassembled WGS sequence"/>
</dbReference>
<dbReference type="CDD" id="cd00761">
    <property type="entry name" value="Glyco_tranf_GTA_type"/>
    <property type="match status" value="1"/>
</dbReference>
<evidence type="ECO:0000313" key="3">
    <source>
        <dbReference type="EMBL" id="GAA0297117.1"/>
    </source>
</evidence>
<evidence type="ECO:0000256" key="1">
    <source>
        <dbReference type="SAM" id="Phobius"/>
    </source>
</evidence>
<dbReference type="PANTHER" id="PTHR43685:SF2">
    <property type="entry name" value="GLYCOSYLTRANSFERASE 2-LIKE DOMAIN-CONTAINING PROTEIN"/>
    <property type="match status" value="1"/>
</dbReference>
<dbReference type="InterPro" id="IPR029044">
    <property type="entry name" value="Nucleotide-diphossugar_trans"/>
</dbReference>
<dbReference type="SUPFAM" id="SSF53448">
    <property type="entry name" value="Nucleotide-diphospho-sugar transferases"/>
    <property type="match status" value="1"/>
</dbReference>
<sequence length="316" mass="35602">MVDTVVFGMCTRNEEDVVRKTIRAVRNQTHPPDHVYVCDDSDDSTPDIVRDELEGSGIPFEVFHQERYDGHGGARQELYERARSVDPDVICMLDANNTIGDDWLESILRFRAENPEYDVLTGPECDTGIHREAPSPHDPLYYRHAAIAFDADLLETVGGWDPDFGRGEDWDLALRMYRAGSKVFTSTQWCSRYVAPDPPDLTRKRIARNPTSVPYLAKYGAWYLTFHPAQVLKDLWSVCFYALFLLGLAAIPVGVGFGLLATAVVVGCGFVLAQRRYEGDSDQPANRLERPLYMLLFTAPAVARSCRNVADGRYRT</sequence>
<feature type="transmembrane region" description="Helical" evidence="1">
    <location>
        <begin position="240"/>
        <end position="273"/>
    </location>
</feature>
<accession>A0AAV3S696</accession>
<name>A0AAV3S696_9EURY</name>
<dbReference type="Pfam" id="PF00535">
    <property type="entry name" value="Glycos_transf_2"/>
    <property type="match status" value="1"/>
</dbReference>
<dbReference type="InterPro" id="IPR050834">
    <property type="entry name" value="Glycosyltransf_2"/>
</dbReference>
<dbReference type="AlphaFoldDB" id="A0AAV3S696"/>
<dbReference type="Gene3D" id="3.90.550.10">
    <property type="entry name" value="Spore Coat Polysaccharide Biosynthesis Protein SpsA, Chain A"/>
    <property type="match status" value="1"/>
</dbReference>
<keyword evidence="1" id="KW-0812">Transmembrane</keyword>
<reference evidence="3 4" key="1">
    <citation type="journal article" date="2019" name="Int. J. Syst. Evol. Microbiol.">
        <title>The Global Catalogue of Microorganisms (GCM) 10K type strain sequencing project: providing services to taxonomists for standard genome sequencing and annotation.</title>
        <authorList>
            <consortium name="The Broad Institute Genomics Platform"/>
            <consortium name="The Broad Institute Genome Sequencing Center for Infectious Disease"/>
            <person name="Wu L."/>
            <person name="Ma J."/>
        </authorList>
    </citation>
    <scope>NUCLEOTIDE SEQUENCE [LARGE SCALE GENOMIC DNA]</scope>
    <source>
        <strain evidence="3 4">JCM 16330</strain>
    </source>
</reference>
<dbReference type="PANTHER" id="PTHR43685">
    <property type="entry name" value="GLYCOSYLTRANSFERASE"/>
    <property type="match status" value="1"/>
</dbReference>
<dbReference type="EMBL" id="BAAABL010000038">
    <property type="protein sequence ID" value="GAA0297117.1"/>
    <property type="molecule type" value="Genomic_DNA"/>
</dbReference>
<comment type="caution">
    <text evidence="3">The sequence shown here is derived from an EMBL/GenBank/DDBJ whole genome shotgun (WGS) entry which is preliminary data.</text>
</comment>
<dbReference type="RefSeq" id="WP_211313262.1">
    <property type="nucleotide sequence ID" value="NZ_BAAABL010000038.1"/>
</dbReference>
<keyword evidence="1" id="KW-0472">Membrane</keyword>
<keyword evidence="1" id="KW-1133">Transmembrane helix</keyword>
<organism evidence="3 4">
    <name type="scientific">Halarchaeum salinum</name>
    <dbReference type="NCBI Taxonomy" id="489912"/>
    <lineage>
        <taxon>Archaea</taxon>
        <taxon>Methanobacteriati</taxon>
        <taxon>Methanobacteriota</taxon>
        <taxon>Stenosarchaea group</taxon>
        <taxon>Halobacteria</taxon>
        <taxon>Halobacteriales</taxon>
        <taxon>Halobacteriaceae</taxon>
    </lineage>
</organism>
<evidence type="ECO:0000313" key="4">
    <source>
        <dbReference type="Proteomes" id="UP001500837"/>
    </source>
</evidence>